<dbReference type="EMBL" id="JAUQSZ010000001">
    <property type="protein sequence ID" value="MDO7840793.1"/>
    <property type="molecule type" value="Genomic_DNA"/>
</dbReference>
<dbReference type="EC" id="1.-.-.-" evidence="2"/>
<comment type="similarity">
    <text evidence="1">Belongs to the short-chain dehydrogenases/reductases (SDR) family.</text>
</comment>
<dbReference type="PRINTS" id="PR00080">
    <property type="entry name" value="SDRFAMILY"/>
</dbReference>
<evidence type="ECO:0000313" key="2">
    <source>
        <dbReference type="EMBL" id="MDO7840793.1"/>
    </source>
</evidence>
<protein>
    <submittedName>
        <fullName evidence="2">SDR family oxidoreductase</fullName>
        <ecNumber evidence="2">1.-.-.-</ecNumber>
    </submittedName>
</protein>
<keyword evidence="3" id="KW-1185">Reference proteome</keyword>
<dbReference type="PRINTS" id="PR00081">
    <property type="entry name" value="GDHRDH"/>
</dbReference>
<gene>
    <name evidence="2" type="ORF">Q5H94_00500</name>
</gene>
<dbReference type="PROSITE" id="PS00061">
    <property type="entry name" value="ADH_SHORT"/>
    <property type="match status" value="1"/>
</dbReference>
<dbReference type="InterPro" id="IPR036291">
    <property type="entry name" value="NAD(P)-bd_dom_sf"/>
</dbReference>
<sequence>MSDFAGKCAIVTGAADGPKAALGATFARTLAAAGASVLVVDRLDVEPTVASIKEGGGSAEGYRCDLAEPSAAIDAANAAVRHFGRVDILVNNAALGSNIPPVGMGDIPIELWDQMMAVNVRGTMLAVRAVAPIMARQGYGKIVNLGSPMRITGAAMRLHYAATKGAIHAMTRSMARELGGDGIRVNTLTPGLPGTAFNLERMSAEMEAGLLGGRSIHEHITASQIADVLLFLASPRSDAITGQELLVDNGGSFL</sequence>
<dbReference type="Gene3D" id="3.40.50.720">
    <property type="entry name" value="NAD(P)-binding Rossmann-like Domain"/>
    <property type="match status" value="1"/>
</dbReference>
<evidence type="ECO:0000256" key="1">
    <source>
        <dbReference type="ARBA" id="ARBA00006484"/>
    </source>
</evidence>
<keyword evidence="2" id="KW-0560">Oxidoreductase</keyword>
<dbReference type="RefSeq" id="WP_304559024.1">
    <property type="nucleotide sequence ID" value="NZ_JAUQSZ010000001.1"/>
</dbReference>
<dbReference type="Pfam" id="PF13561">
    <property type="entry name" value="adh_short_C2"/>
    <property type="match status" value="1"/>
</dbReference>
<accession>A0ABT8ZTA3</accession>
<dbReference type="PANTHER" id="PTHR42760">
    <property type="entry name" value="SHORT-CHAIN DEHYDROGENASES/REDUCTASES FAMILY MEMBER"/>
    <property type="match status" value="1"/>
</dbReference>
<dbReference type="SUPFAM" id="SSF51735">
    <property type="entry name" value="NAD(P)-binding Rossmann-fold domains"/>
    <property type="match status" value="1"/>
</dbReference>
<evidence type="ECO:0000313" key="3">
    <source>
        <dbReference type="Proteomes" id="UP001176468"/>
    </source>
</evidence>
<dbReference type="InterPro" id="IPR020904">
    <property type="entry name" value="Sc_DH/Rdtase_CS"/>
</dbReference>
<reference evidence="2" key="1">
    <citation type="submission" date="2023-07" db="EMBL/GenBank/DDBJ databases">
        <authorList>
            <person name="Kim M.K."/>
        </authorList>
    </citation>
    <scope>NUCLEOTIDE SEQUENCE</scope>
    <source>
        <strain evidence="2">CA1-15</strain>
    </source>
</reference>
<comment type="caution">
    <text evidence="2">The sequence shown here is derived from an EMBL/GenBank/DDBJ whole genome shotgun (WGS) entry which is preliminary data.</text>
</comment>
<dbReference type="GO" id="GO:0016491">
    <property type="term" value="F:oxidoreductase activity"/>
    <property type="evidence" value="ECO:0007669"/>
    <property type="project" value="UniProtKB-KW"/>
</dbReference>
<proteinExistence type="inferred from homology"/>
<organism evidence="2 3">
    <name type="scientific">Sphingomonas immobilis</name>
    <dbReference type="NCBI Taxonomy" id="3063997"/>
    <lineage>
        <taxon>Bacteria</taxon>
        <taxon>Pseudomonadati</taxon>
        <taxon>Pseudomonadota</taxon>
        <taxon>Alphaproteobacteria</taxon>
        <taxon>Sphingomonadales</taxon>
        <taxon>Sphingomonadaceae</taxon>
        <taxon>Sphingomonas</taxon>
    </lineage>
</organism>
<dbReference type="Proteomes" id="UP001176468">
    <property type="component" value="Unassembled WGS sequence"/>
</dbReference>
<dbReference type="InterPro" id="IPR002347">
    <property type="entry name" value="SDR_fam"/>
</dbReference>
<name>A0ABT8ZTA3_9SPHN</name>
<dbReference type="CDD" id="cd05233">
    <property type="entry name" value="SDR_c"/>
    <property type="match status" value="1"/>
</dbReference>